<dbReference type="AlphaFoldDB" id="A0A2W4XW00"/>
<reference evidence="1 2" key="2">
    <citation type="submission" date="2018-06" db="EMBL/GenBank/DDBJ databases">
        <title>Metagenomic assembly of (sub)arctic Cyanobacteria and their associated microbiome from non-axenic cultures.</title>
        <authorList>
            <person name="Baurain D."/>
        </authorList>
    </citation>
    <scope>NUCLEOTIDE SEQUENCE [LARGE SCALE GENOMIC DNA]</scope>
    <source>
        <strain evidence="1">ULC027bin1</strain>
    </source>
</reference>
<dbReference type="EMBL" id="QBMP01000030">
    <property type="protein sequence ID" value="PZO58649.1"/>
    <property type="molecule type" value="Genomic_DNA"/>
</dbReference>
<dbReference type="PROSITE" id="PS51257">
    <property type="entry name" value="PROKAR_LIPOPROTEIN"/>
    <property type="match status" value="1"/>
</dbReference>
<name>A0A2W4XW00_9CYAN</name>
<comment type="caution">
    <text evidence="1">The sequence shown here is derived from an EMBL/GenBank/DDBJ whole genome shotgun (WGS) entry which is preliminary data.</text>
</comment>
<reference evidence="2" key="1">
    <citation type="submission" date="2018-04" db="EMBL/GenBank/DDBJ databases">
        <authorList>
            <person name="Cornet L."/>
        </authorList>
    </citation>
    <scope>NUCLEOTIDE SEQUENCE [LARGE SCALE GENOMIC DNA]</scope>
</reference>
<protein>
    <submittedName>
        <fullName evidence="1">Uncharacterized protein</fullName>
    </submittedName>
</protein>
<sequence length="178" mass="19621">MHGFPQRALMGLLSIGLTLSGCTQVSTNAYDAIADFEATAKTTYTWQVEYVPRSISQDRPNDRRLEQFDATTVANINGIRPEAAGSGPDSQGLWWPVLPPEPTVDAIEERQLKGETPRSPEVIKSIDYAITFNKAGESKTLPTDYDVYRQAVKAVEKNRPLALTLGPQDKSVLQAEIE</sequence>
<proteinExistence type="predicted"/>
<gene>
    <name evidence="1" type="ORF">DCF15_04840</name>
</gene>
<accession>A0A2W4XW00</accession>
<dbReference type="Proteomes" id="UP000249794">
    <property type="component" value="Unassembled WGS sequence"/>
</dbReference>
<organism evidence="1 2">
    <name type="scientific">Phormidesmis priestleyi</name>
    <dbReference type="NCBI Taxonomy" id="268141"/>
    <lineage>
        <taxon>Bacteria</taxon>
        <taxon>Bacillati</taxon>
        <taxon>Cyanobacteriota</taxon>
        <taxon>Cyanophyceae</taxon>
        <taxon>Leptolyngbyales</taxon>
        <taxon>Leptolyngbyaceae</taxon>
        <taxon>Phormidesmis</taxon>
    </lineage>
</organism>
<evidence type="ECO:0000313" key="2">
    <source>
        <dbReference type="Proteomes" id="UP000249794"/>
    </source>
</evidence>
<evidence type="ECO:0000313" key="1">
    <source>
        <dbReference type="EMBL" id="PZO58649.1"/>
    </source>
</evidence>